<gene>
    <name evidence="2" type="ORF">LSTR_LSTR004553</name>
</gene>
<reference evidence="2 3" key="1">
    <citation type="journal article" date="2017" name="Gigascience">
        <title>Genome sequence of the small brown planthopper, Laodelphax striatellus.</title>
        <authorList>
            <person name="Zhu J."/>
            <person name="Jiang F."/>
            <person name="Wang X."/>
            <person name="Yang P."/>
            <person name="Bao Y."/>
            <person name="Zhao W."/>
            <person name="Wang W."/>
            <person name="Lu H."/>
            <person name="Wang Q."/>
            <person name="Cui N."/>
            <person name="Li J."/>
            <person name="Chen X."/>
            <person name="Luo L."/>
            <person name="Yu J."/>
            <person name="Kang L."/>
            <person name="Cui F."/>
        </authorList>
    </citation>
    <scope>NUCLEOTIDE SEQUENCE [LARGE SCALE GENOMIC DNA]</scope>
    <source>
        <strain evidence="2">Lst14</strain>
    </source>
</reference>
<organism evidence="2 3">
    <name type="scientific">Laodelphax striatellus</name>
    <name type="common">Small brown planthopper</name>
    <name type="synonym">Delphax striatella</name>
    <dbReference type="NCBI Taxonomy" id="195883"/>
    <lineage>
        <taxon>Eukaryota</taxon>
        <taxon>Metazoa</taxon>
        <taxon>Ecdysozoa</taxon>
        <taxon>Arthropoda</taxon>
        <taxon>Hexapoda</taxon>
        <taxon>Insecta</taxon>
        <taxon>Pterygota</taxon>
        <taxon>Neoptera</taxon>
        <taxon>Paraneoptera</taxon>
        <taxon>Hemiptera</taxon>
        <taxon>Auchenorrhyncha</taxon>
        <taxon>Fulgoroidea</taxon>
        <taxon>Delphacidae</taxon>
        <taxon>Criomorphinae</taxon>
        <taxon>Laodelphax</taxon>
    </lineage>
</organism>
<dbReference type="InParanoid" id="A0A482WTD1"/>
<feature type="compositionally biased region" description="Acidic residues" evidence="1">
    <location>
        <begin position="305"/>
        <end position="320"/>
    </location>
</feature>
<feature type="region of interest" description="Disordered" evidence="1">
    <location>
        <begin position="1"/>
        <end position="20"/>
    </location>
</feature>
<evidence type="ECO:0000313" key="3">
    <source>
        <dbReference type="Proteomes" id="UP000291343"/>
    </source>
</evidence>
<comment type="caution">
    <text evidence="2">The sequence shown here is derived from an EMBL/GenBank/DDBJ whole genome shotgun (WGS) entry which is preliminary data.</text>
</comment>
<sequence length="439" mass="50087">MAIERKSVQEPVTNKKESAERIQLKRELLSARSLRNSSENSPDVKKFNLVGNSINYHKRSHSSASSKEKTFFNPLRNDYRRKDPVAVEERKENEKKMESELSKKNEEYKKHSGGVNKALIRKRRDLRQGKQEAAKKQVTKKRMKMDHFRTQVPRTPLHLSITSFPNLNIDFHGGGEAPMFLDTAHAQRTIVQVLSQYYMREENESICSRDEVLDGSELSFKSEPRSDSDSMITTEAYLQEAYNYLYHQHVNTLTKLVGEAKLENIENNTKKRLHIGQHYFLQNNEGDENLKSPGDNTQPQVANEDSNDEASDASDVDDNEEKQKLILSSMKEHLDLSQAANGSDIVQCSSSPLPENSTMEKPGENDFESENALFEDFQGIQITTTSPTIILSESRTESLDYSNHLADYEDFLIHRDSEESTVISRPNSPDSIISNIVPE</sequence>
<accession>A0A482WTD1</accession>
<protein>
    <submittedName>
        <fullName evidence="2">Uncharacterized protein</fullName>
    </submittedName>
</protein>
<name>A0A482WTD1_LAOST</name>
<dbReference type="OrthoDB" id="10365649at2759"/>
<feature type="region of interest" description="Disordered" evidence="1">
    <location>
        <begin position="284"/>
        <end position="320"/>
    </location>
</feature>
<feature type="region of interest" description="Disordered" evidence="1">
    <location>
        <begin position="83"/>
        <end position="102"/>
    </location>
</feature>
<evidence type="ECO:0000256" key="1">
    <source>
        <dbReference type="SAM" id="MobiDB-lite"/>
    </source>
</evidence>
<dbReference type="AlphaFoldDB" id="A0A482WTD1"/>
<dbReference type="EMBL" id="QKKF02025464">
    <property type="protein sequence ID" value="RZF36865.1"/>
    <property type="molecule type" value="Genomic_DNA"/>
</dbReference>
<evidence type="ECO:0000313" key="2">
    <source>
        <dbReference type="EMBL" id="RZF36865.1"/>
    </source>
</evidence>
<proteinExistence type="predicted"/>
<keyword evidence="3" id="KW-1185">Reference proteome</keyword>
<dbReference type="Proteomes" id="UP000291343">
    <property type="component" value="Unassembled WGS sequence"/>
</dbReference>
<dbReference type="SMR" id="A0A482WTD1"/>